<dbReference type="PANTHER" id="PTHR30154">
    <property type="entry name" value="LEUCINE-RESPONSIVE REGULATORY PROTEIN"/>
    <property type="match status" value="1"/>
</dbReference>
<dbReference type="SUPFAM" id="SSF54909">
    <property type="entry name" value="Dimeric alpha+beta barrel"/>
    <property type="match status" value="1"/>
</dbReference>
<proteinExistence type="predicted"/>
<dbReference type="Pfam" id="PF01037">
    <property type="entry name" value="AsnC_trans_reg"/>
    <property type="match status" value="1"/>
</dbReference>
<gene>
    <name evidence="5" type="ORF">OL497_15235</name>
</gene>
<dbReference type="EMBL" id="JAPDNS010000001">
    <property type="protein sequence ID" value="MCW3485262.1"/>
    <property type="molecule type" value="Genomic_DNA"/>
</dbReference>
<protein>
    <submittedName>
        <fullName evidence="5">Lrp/AsnC family transcriptional regulator</fullName>
    </submittedName>
</protein>
<evidence type="ECO:0000256" key="3">
    <source>
        <dbReference type="ARBA" id="ARBA00023163"/>
    </source>
</evidence>
<dbReference type="Pfam" id="PF13404">
    <property type="entry name" value="HTH_AsnC-type"/>
    <property type="match status" value="1"/>
</dbReference>
<evidence type="ECO:0000259" key="4">
    <source>
        <dbReference type="PROSITE" id="PS50956"/>
    </source>
</evidence>
<dbReference type="CDD" id="cd00090">
    <property type="entry name" value="HTH_ARSR"/>
    <property type="match status" value="1"/>
</dbReference>
<comment type="caution">
    <text evidence="5">The sequence shown here is derived from an EMBL/GenBank/DDBJ whole genome shotgun (WGS) entry which is preliminary data.</text>
</comment>
<sequence>MKNESLADETDLQIIAALQKNARASFADIGRMVSLSPSAVRERILHLEDAGVIKRYQVEVDYRLLGLDIEAFILVKVYHGSLQTLIKKAAIWPEVLEANRIAGEHTVIVRTALKDRLHLQEFIDKISTYGDTVTLLILSAIEKKQV</sequence>
<dbReference type="SMART" id="SM00344">
    <property type="entry name" value="HTH_ASNC"/>
    <property type="match status" value="1"/>
</dbReference>
<accession>A0ABT3IMS3</accession>
<dbReference type="InterPro" id="IPR000485">
    <property type="entry name" value="AsnC-type_HTH_dom"/>
</dbReference>
<keyword evidence="6" id="KW-1185">Reference proteome</keyword>
<dbReference type="SUPFAM" id="SSF46785">
    <property type="entry name" value="Winged helix' DNA-binding domain"/>
    <property type="match status" value="1"/>
</dbReference>
<keyword evidence="3" id="KW-0804">Transcription</keyword>
<evidence type="ECO:0000313" key="6">
    <source>
        <dbReference type="Proteomes" id="UP001207742"/>
    </source>
</evidence>
<evidence type="ECO:0000313" key="5">
    <source>
        <dbReference type="EMBL" id="MCW3485262.1"/>
    </source>
</evidence>
<feature type="domain" description="HTH asnC-type" evidence="4">
    <location>
        <begin position="7"/>
        <end position="68"/>
    </location>
</feature>
<dbReference type="PROSITE" id="PS50956">
    <property type="entry name" value="HTH_ASNC_2"/>
    <property type="match status" value="1"/>
</dbReference>
<dbReference type="RefSeq" id="WP_264731455.1">
    <property type="nucleotide sequence ID" value="NZ_JAPDNR010000001.1"/>
</dbReference>
<evidence type="ECO:0000256" key="1">
    <source>
        <dbReference type="ARBA" id="ARBA00023015"/>
    </source>
</evidence>
<dbReference type="PANTHER" id="PTHR30154:SF53">
    <property type="entry name" value="HTH-TYPE TRANSCRIPTIONAL REGULATOR LRPC"/>
    <property type="match status" value="1"/>
</dbReference>
<evidence type="ECO:0000256" key="2">
    <source>
        <dbReference type="ARBA" id="ARBA00023125"/>
    </source>
</evidence>
<dbReference type="Gene3D" id="3.30.70.920">
    <property type="match status" value="1"/>
</dbReference>
<dbReference type="InterPro" id="IPR019888">
    <property type="entry name" value="Tscrpt_reg_AsnC-like"/>
</dbReference>
<keyword evidence="1" id="KW-0805">Transcription regulation</keyword>
<dbReference type="InterPro" id="IPR019887">
    <property type="entry name" value="Tscrpt_reg_AsnC/Lrp_C"/>
</dbReference>
<dbReference type="PRINTS" id="PR00033">
    <property type="entry name" value="HTHASNC"/>
</dbReference>
<reference evidence="5 6" key="1">
    <citation type="submission" date="2022-10" db="EMBL/GenBank/DDBJ databases">
        <title>Chitinophaga nivalis PC15 sp. nov., isolated from Pyeongchang county, South Korea.</title>
        <authorList>
            <person name="Trinh H.N."/>
        </authorList>
    </citation>
    <scope>NUCLEOTIDE SEQUENCE [LARGE SCALE GENOMIC DNA]</scope>
    <source>
        <strain evidence="5 6">PC14</strain>
    </source>
</reference>
<dbReference type="InterPro" id="IPR036390">
    <property type="entry name" value="WH_DNA-bd_sf"/>
</dbReference>
<dbReference type="InterPro" id="IPR011991">
    <property type="entry name" value="ArsR-like_HTH"/>
</dbReference>
<keyword evidence="2" id="KW-0238">DNA-binding</keyword>
<organism evidence="5 6">
    <name type="scientific">Chitinophaga nivalis</name>
    <dbReference type="NCBI Taxonomy" id="2991709"/>
    <lineage>
        <taxon>Bacteria</taxon>
        <taxon>Pseudomonadati</taxon>
        <taxon>Bacteroidota</taxon>
        <taxon>Chitinophagia</taxon>
        <taxon>Chitinophagales</taxon>
        <taxon>Chitinophagaceae</taxon>
        <taxon>Chitinophaga</taxon>
    </lineage>
</organism>
<dbReference type="InterPro" id="IPR011008">
    <property type="entry name" value="Dimeric_a/b-barrel"/>
</dbReference>
<dbReference type="InterPro" id="IPR036388">
    <property type="entry name" value="WH-like_DNA-bd_sf"/>
</dbReference>
<name>A0ABT3IMS3_9BACT</name>
<dbReference type="Gene3D" id="1.10.10.10">
    <property type="entry name" value="Winged helix-like DNA-binding domain superfamily/Winged helix DNA-binding domain"/>
    <property type="match status" value="1"/>
</dbReference>
<dbReference type="Proteomes" id="UP001207742">
    <property type="component" value="Unassembled WGS sequence"/>
</dbReference>